<evidence type="ECO:0000259" key="1">
    <source>
        <dbReference type="Pfam" id="PF13281"/>
    </source>
</evidence>
<reference evidence="2 3" key="1">
    <citation type="submission" date="2018-11" db="EMBL/GenBank/DDBJ databases">
        <title>Draft genome sequence of Ferruginibacter sp. BO-59.</title>
        <authorList>
            <person name="Im W.T."/>
        </authorList>
    </citation>
    <scope>NUCLEOTIDE SEQUENCE [LARGE SCALE GENOMIC DNA]</scope>
    <source>
        <strain evidence="2 3">BO-59</strain>
    </source>
</reference>
<dbReference type="AlphaFoldDB" id="A0A3M9NCZ1"/>
<name>A0A3M9NCZ1_9BACT</name>
<feature type="domain" description="MAP3K TRAFs-binding" evidence="1">
    <location>
        <begin position="80"/>
        <end position="454"/>
    </location>
</feature>
<dbReference type="Gene3D" id="1.25.40.10">
    <property type="entry name" value="Tetratricopeptide repeat domain"/>
    <property type="match status" value="1"/>
</dbReference>
<evidence type="ECO:0000313" key="2">
    <source>
        <dbReference type="EMBL" id="RNI35626.1"/>
    </source>
</evidence>
<dbReference type="InterPro" id="IPR025136">
    <property type="entry name" value="MAP3K_TRAF-bd"/>
</dbReference>
<sequence>MGPLCFVLMPFGTKSDGIKKEIDFDKVYNSFIKPAIIKAGLEPIRADEEKSGGFIHKPMYERLMFCDFAVADLSFANANVFYELGIRHALKPYTTVSIFEMNTKLPFDTAALRTFPYNFENGEVQDLDSKITSLAGLIKINLDVQKAQEDSPIGQLITQYKFPDLNYLQQDADSFADSVIQLKNQKQTLIDLVKQWKALDKSKGEATTDEEKNKTESDKRAIVDQIVQIEKGEGDGLQYKYDLLYAIIDAYKSVNAFKEIVSMLKPLTDGRYNENIYLKQQLGLAYNKTGNRDDAEAMLKTITDKYGPDPETTGLLGAVYKGMMDDNKKDVDMSAEYRRQAIDTYVEGFESDPRDYYPGINALTLMYLGEEKDPRFEKFLPIVTYAIERQLILKPKDYWTQASGLEISVLALNEADARKYFAAAKTCIPENWMKESTAANLKKIYDKAIRASDEQSLQWLKNIIMGLDPEIFG</sequence>
<proteinExistence type="predicted"/>
<dbReference type="Pfam" id="PF13281">
    <property type="entry name" value="MAP3K_TRAF_bd"/>
    <property type="match status" value="1"/>
</dbReference>
<protein>
    <submittedName>
        <fullName evidence="2">DUF4071 domain-containing protein</fullName>
    </submittedName>
</protein>
<dbReference type="InterPro" id="IPR011990">
    <property type="entry name" value="TPR-like_helical_dom_sf"/>
</dbReference>
<evidence type="ECO:0000313" key="3">
    <source>
        <dbReference type="Proteomes" id="UP000267223"/>
    </source>
</evidence>
<dbReference type="EMBL" id="RJJR01000009">
    <property type="protein sequence ID" value="RNI35626.1"/>
    <property type="molecule type" value="Genomic_DNA"/>
</dbReference>
<dbReference type="OrthoDB" id="9815193at2"/>
<dbReference type="RefSeq" id="WP_123120906.1">
    <property type="nucleotide sequence ID" value="NZ_RJJR01000009.1"/>
</dbReference>
<organism evidence="2 3">
    <name type="scientific">Hanamia caeni</name>
    <dbReference type="NCBI Taxonomy" id="2294116"/>
    <lineage>
        <taxon>Bacteria</taxon>
        <taxon>Pseudomonadati</taxon>
        <taxon>Bacteroidota</taxon>
        <taxon>Chitinophagia</taxon>
        <taxon>Chitinophagales</taxon>
        <taxon>Chitinophagaceae</taxon>
        <taxon>Hanamia</taxon>
    </lineage>
</organism>
<keyword evidence="3" id="KW-1185">Reference proteome</keyword>
<dbReference type="Proteomes" id="UP000267223">
    <property type="component" value="Unassembled WGS sequence"/>
</dbReference>
<gene>
    <name evidence="2" type="ORF">EFY79_11690</name>
</gene>
<accession>A0A3M9NCZ1</accession>
<comment type="caution">
    <text evidence="2">The sequence shown here is derived from an EMBL/GenBank/DDBJ whole genome shotgun (WGS) entry which is preliminary data.</text>
</comment>